<evidence type="ECO:0000256" key="2">
    <source>
        <dbReference type="PIRSR" id="PIRSR001220-1"/>
    </source>
</evidence>
<feature type="domain" description="L-asparaginase N-terminal" evidence="4">
    <location>
        <begin position="3"/>
        <end position="194"/>
    </location>
</feature>
<sequence length="382" mass="40586">MHITFIVTGGTIFQTRDPKTGCMIIGAHLEDIVAPEFLSSLGVHSSLCVDLKVRSGAELTYDTIFAARDAVVAHMARSTAFVLVTGTDTLEEFAFCLDLLLGNVLVAASTSLVVTGAMKPYDIEGYDGRCNVQQAMQVATAPGASRFGVLVTLNDSVHLSRYVRKADSQLMGAFQSHPGPVGQVREGCVRFYYGPPPEATSLRDPRFEVLDAAAVARVSRVAIWVTGVSSFLPEALLPELSGLILAGPGTGSLSAALAEQLAPWTALIPVVLATRCATGNNFDDHYYRGSREKYEARGFLLADFAHLTPVQARTLLVLKLAAGVYSQYNHLRSALPGSPERVAVQCQQPKAASGATGTAVAPPLQTPDDRGEGTLKDGGPNR</sequence>
<dbReference type="EMBL" id="BNCO01000009">
    <property type="protein sequence ID" value="GIL50517.1"/>
    <property type="molecule type" value="Genomic_DNA"/>
</dbReference>
<evidence type="ECO:0000256" key="1">
    <source>
        <dbReference type="ARBA" id="ARBA00012920"/>
    </source>
</evidence>
<protein>
    <recommendedName>
        <fullName evidence="1">asparaginase</fullName>
        <ecNumber evidence="1">3.5.1.1</ecNumber>
    </recommendedName>
</protein>
<dbReference type="AlphaFoldDB" id="A0A8J4AZJ8"/>
<dbReference type="InterPro" id="IPR037152">
    <property type="entry name" value="L-asparaginase_N_sf"/>
</dbReference>
<organism evidence="6 7">
    <name type="scientific">Volvox africanus</name>
    <dbReference type="NCBI Taxonomy" id="51714"/>
    <lineage>
        <taxon>Eukaryota</taxon>
        <taxon>Viridiplantae</taxon>
        <taxon>Chlorophyta</taxon>
        <taxon>core chlorophytes</taxon>
        <taxon>Chlorophyceae</taxon>
        <taxon>CS clade</taxon>
        <taxon>Chlamydomonadales</taxon>
        <taxon>Volvocaceae</taxon>
        <taxon>Volvox</taxon>
    </lineage>
</organism>
<dbReference type="PANTHER" id="PTHR11707">
    <property type="entry name" value="L-ASPARAGINASE"/>
    <property type="match status" value="1"/>
</dbReference>
<comment type="caution">
    <text evidence="6">The sequence shown here is derived from an EMBL/GenBank/DDBJ whole genome shotgun (WGS) entry which is preliminary data.</text>
</comment>
<dbReference type="InterPro" id="IPR027473">
    <property type="entry name" value="L-asparaginase_C"/>
</dbReference>
<dbReference type="SUPFAM" id="SSF53774">
    <property type="entry name" value="Glutaminase/Asparaginase"/>
    <property type="match status" value="1"/>
</dbReference>
<evidence type="ECO:0000313" key="7">
    <source>
        <dbReference type="Proteomes" id="UP000747399"/>
    </source>
</evidence>
<accession>A0A8J4AZJ8</accession>
<dbReference type="PIRSF" id="PIRSF500176">
    <property type="entry name" value="L_ASNase"/>
    <property type="match status" value="1"/>
</dbReference>
<dbReference type="Gene3D" id="3.40.50.40">
    <property type="match status" value="1"/>
</dbReference>
<dbReference type="InterPro" id="IPR027474">
    <property type="entry name" value="L-asparaginase_N"/>
</dbReference>
<feature type="region of interest" description="Disordered" evidence="3">
    <location>
        <begin position="345"/>
        <end position="382"/>
    </location>
</feature>
<dbReference type="Pfam" id="PF17763">
    <property type="entry name" value="Asparaginase_C"/>
    <property type="match status" value="1"/>
</dbReference>
<dbReference type="PROSITE" id="PS51732">
    <property type="entry name" value="ASN_GLN_ASE_3"/>
    <property type="match status" value="1"/>
</dbReference>
<feature type="active site" description="O-isoaspartyl threonine intermediate" evidence="2">
    <location>
        <position position="11"/>
    </location>
</feature>
<reference evidence="6" key="1">
    <citation type="journal article" date="2021" name="Proc. Natl. Acad. Sci. U.S.A.">
        <title>Three genomes in the algal genus Volvox reveal the fate of a haploid sex-determining region after a transition to homothallism.</title>
        <authorList>
            <person name="Yamamoto K."/>
            <person name="Hamaji T."/>
            <person name="Kawai-Toyooka H."/>
            <person name="Matsuzaki R."/>
            <person name="Takahashi F."/>
            <person name="Nishimura Y."/>
            <person name="Kawachi M."/>
            <person name="Noguchi H."/>
            <person name="Minakuchi Y."/>
            <person name="Umen J.G."/>
            <person name="Toyoda A."/>
            <person name="Nozaki H."/>
        </authorList>
    </citation>
    <scope>NUCLEOTIDE SEQUENCE</scope>
    <source>
        <strain evidence="6">NIES-3780</strain>
    </source>
</reference>
<dbReference type="Pfam" id="PF00710">
    <property type="entry name" value="Asparaginase"/>
    <property type="match status" value="1"/>
</dbReference>
<dbReference type="Proteomes" id="UP000747399">
    <property type="component" value="Unassembled WGS sequence"/>
</dbReference>
<evidence type="ECO:0000313" key="6">
    <source>
        <dbReference type="EMBL" id="GIL50517.1"/>
    </source>
</evidence>
<gene>
    <name evidence="6" type="ORF">Vafri_6691</name>
</gene>
<dbReference type="SMART" id="SM00870">
    <property type="entry name" value="Asparaginase"/>
    <property type="match status" value="1"/>
</dbReference>
<keyword evidence="7" id="KW-1185">Reference proteome</keyword>
<evidence type="ECO:0000256" key="3">
    <source>
        <dbReference type="SAM" id="MobiDB-lite"/>
    </source>
</evidence>
<dbReference type="PANTHER" id="PTHR11707:SF28">
    <property type="entry name" value="60 KDA LYSOPHOSPHOLIPASE"/>
    <property type="match status" value="1"/>
</dbReference>
<dbReference type="InterPro" id="IPR040919">
    <property type="entry name" value="Asparaginase_C"/>
</dbReference>
<dbReference type="GO" id="GO:0009066">
    <property type="term" value="P:aspartate family amino acid metabolic process"/>
    <property type="evidence" value="ECO:0007669"/>
    <property type="project" value="UniProtKB-ARBA"/>
</dbReference>
<dbReference type="InterPro" id="IPR006034">
    <property type="entry name" value="Asparaginase/glutaminase-like"/>
</dbReference>
<dbReference type="GO" id="GO:0004067">
    <property type="term" value="F:asparaginase activity"/>
    <property type="evidence" value="ECO:0007669"/>
    <property type="project" value="UniProtKB-UniRule"/>
</dbReference>
<dbReference type="EC" id="3.5.1.1" evidence="1"/>
<feature type="domain" description="Asparaginase/glutaminase C-terminal" evidence="5">
    <location>
        <begin position="231"/>
        <end position="323"/>
    </location>
</feature>
<dbReference type="Gene3D" id="3.40.50.1170">
    <property type="entry name" value="L-asparaginase, N-terminal domain"/>
    <property type="match status" value="1"/>
</dbReference>
<evidence type="ECO:0000259" key="4">
    <source>
        <dbReference type="Pfam" id="PF00710"/>
    </source>
</evidence>
<dbReference type="InterPro" id="IPR036152">
    <property type="entry name" value="Asp/glu_Ase-like_sf"/>
</dbReference>
<dbReference type="PIRSF" id="PIRSF001220">
    <property type="entry name" value="L-ASNase_gatD"/>
    <property type="match status" value="1"/>
</dbReference>
<proteinExistence type="predicted"/>
<name>A0A8J4AZJ8_9CHLO</name>
<evidence type="ECO:0000259" key="5">
    <source>
        <dbReference type="Pfam" id="PF17763"/>
    </source>
</evidence>